<keyword evidence="1" id="KW-0694">RNA-binding</keyword>
<proteinExistence type="predicted"/>
<dbReference type="SUPFAM" id="SSF54768">
    <property type="entry name" value="dsRNA-binding domain-like"/>
    <property type="match status" value="1"/>
</dbReference>
<feature type="region of interest" description="Disordered" evidence="2">
    <location>
        <begin position="1"/>
        <end position="96"/>
    </location>
</feature>
<name>A0A8H6Y1Y2_9AGAR</name>
<feature type="compositionally biased region" description="Low complexity" evidence="2">
    <location>
        <begin position="80"/>
        <end position="92"/>
    </location>
</feature>
<comment type="caution">
    <text evidence="4">The sequence shown here is derived from an EMBL/GenBank/DDBJ whole genome shotgun (WGS) entry which is preliminary data.</text>
</comment>
<dbReference type="Pfam" id="PF00035">
    <property type="entry name" value="dsrm"/>
    <property type="match status" value="1"/>
</dbReference>
<organism evidence="4 5">
    <name type="scientific">Mycena venus</name>
    <dbReference type="NCBI Taxonomy" id="2733690"/>
    <lineage>
        <taxon>Eukaryota</taxon>
        <taxon>Fungi</taxon>
        <taxon>Dikarya</taxon>
        <taxon>Basidiomycota</taxon>
        <taxon>Agaricomycotina</taxon>
        <taxon>Agaricomycetes</taxon>
        <taxon>Agaricomycetidae</taxon>
        <taxon>Agaricales</taxon>
        <taxon>Marasmiineae</taxon>
        <taxon>Mycenaceae</taxon>
        <taxon>Mycena</taxon>
    </lineage>
</organism>
<accession>A0A8H6Y1Y2</accession>
<dbReference type="SMART" id="SM00358">
    <property type="entry name" value="DSRM"/>
    <property type="match status" value="1"/>
</dbReference>
<sequence>MLTVAESLGSKDSMDAVTTKPEPSAHKSTVEIPTLTQAAATGGIGRVEVEHDIPGSTSTHDSPAPPAEDAVNLDEQPLHSKSASAQSSINSSGFGGLGRDHPRTLLNNVAQNNGWTVTYEASWTGPQENPRWTVVVFVNNIEYGRGIGPTKGAAKDKAARDALVALGVLD</sequence>
<feature type="domain" description="DRBM" evidence="3">
    <location>
        <begin position="101"/>
        <end position="168"/>
    </location>
</feature>
<dbReference type="EMBL" id="JACAZI010000010">
    <property type="protein sequence ID" value="KAF7350332.1"/>
    <property type="molecule type" value="Genomic_DNA"/>
</dbReference>
<keyword evidence="5" id="KW-1185">Reference proteome</keyword>
<protein>
    <submittedName>
        <fullName evidence="4">DRBM domain-containing protein</fullName>
    </submittedName>
</protein>
<evidence type="ECO:0000313" key="4">
    <source>
        <dbReference type="EMBL" id="KAF7350332.1"/>
    </source>
</evidence>
<dbReference type="Gene3D" id="3.30.160.20">
    <property type="match status" value="1"/>
</dbReference>
<evidence type="ECO:0000256" key="2">
    <source>
        <dbReference type="SAM" id="MobiDB-lite"/>
    </source>
</evidence>
<dbReference type="Proteomes" id="UP000620124">
    <property type="component" value="Unassembled WGS sequence"/>
</dbReference>
<evidence type="ECO:0000256" key="1">
    <source>
        <dbReference type="PROSITE-ProRule" id="PRU00266"/>
    </source>
</evidence>
<dbReference type="GO" id="GO:0003723">
    <property type="term" value="F:RNA binding"/>
    <property type="evidence" value="ECO:0007669"/>
    <property type="project" value="UniProtKB-UniRule"/>
</dbReference>
<evidence type="ECO:0000313" key="5">
    <source>
        <dbReference type="Proteomes" id="UP000620124"/>
    </source>
</evidence>
<evidence type="ECO:0000259" key="3">
    <source>
        <dbReference type="PROSITE" id="PS50137"/>
    </source>
</evidence>
<dbReference type="InterPro" id="IPR014720">
    <property type="entry name" value="dsRBD_dom"/>
</dbReference>
<dbReference type="PROSITE" id="PS50137">
    <property type="entry name" value="DS_RBD"/>
    <property type="match status" value="1"/>
</dbReference>
<dbReference type="AlphaFoldDB" id="A0A8H6Y1Y2"/>
<dbReference type="OrthoDB" id="112668at2759"/>
<reference evidence="4" key="1">
    <citation type="submission" date="2020-05" db="EMBL/GenBank/DDBJ databases">
        <title>Mycena genomes resolve the evolution of fungal bioluminescence.</title>
        <authorList>
            <person name="Tsai I.J."/>
        </authorList>
    </citation>
    <scope>NUCLEOTIDE SEQUENCE</scope>
    <source>
        <strain evidence="4">CCC161011</strain>
    </source>
</reference>
<gene>
    <name evidence="4" type="ORF">MVEN_01337700</name>
</gene>